<dbReference type="STRING" id="1590841.A0A2R6Q2T4"/>
<protein>
    <submittedName>
        <fullName evidence="2">DDT domain-containing protein</fullName>
    </submittedName>
</protein>
<proteinExistence type="predicted"/>
<evidence type="ECO:0000313" key="3">
    <source>
        <dbReference type="Proteomes" id="UP000241394"/>
    </source>
</evidence>
<dbReference type="PANTHER" id="PTHR14296">
    <property type="entry name" value="REMODELING AND SPACING FACTOR 1"/>
    <property type="match status" value="1"/>
</dbReference>
<feature type="compositionally biased region" description="Basic and acidic residues" evidence="1">
    <location>
        <begin position="358"/>
        <end position="394"/>
    </location>
</feature>
<evidence type="ECO:0000256" key="1">
    <source>
        <dbReference type="SAM" id="MobiDB-lite"/>
    </source>
</evidence>
<dbReference type="Gramene" id="PSS01177">
    <property type="protein sequence ID" value="PSS01177"/>
    <property type="gene ID" value="CEY00_Acc22535"/>
</dbReference>
<keyword evidence="3" id="KW-1185">Reference proteome</keyword>
<dbReference type="OMA" id="LYWYDGN"/>
<dbReference type="GO" id="GO:0006355">
    <property type="term" value="P:regulation of DNA-templated transcription"/>
    <property type="evidence" value="ECO:0007669"/>
    <property type="project" value="InterPro"/>
</dbReference>
<dbReference type="PANTHER" id="PTHR14296:SF12">
    <property type="entry name" value="DDT DOMAIN-CONTAINING PROTEIN DDR4 ISOFORM X1"/>
    <property type="match status" value="1"/>
</dbReference>
<reference evidence="3" key="2">
    <citation type="journal article" date="2018" name="BMC Genomics">
        <title>A manually annotated Actinidia chinensis var. chinensis (kiwifruit) genome highlights the challenges associated with draft genomes and gene prediction in plants.</title>
        <authorList>
            <person name="Pilkington S.M."/>
            <person name="Crowhurst R."/>
            <person name="Hilario E."/>
            <person name="Nardozza S."/>
            <person name="Fraser L."/>
            <person name="Peng Y."/>
            <person name="Gunaseelan K."/>
            <person name="Simpson R."/>
            <person name="Tahir J."/>
            <person name="Deroles S.C."/>
            <person name="Templeton K."/>
            <person name="Luo Z."/>
            <person name="Davy M."/>
            <person name="Cheng C."/>
            <person name="McNeilage M."/>
            <person name="Scaglione D."/>
            <person name="Liu Y."/>
            <person name="Zhang Q."/>
            <person name="Datson P."/>
            <person name="De Silva N."/>
            <person name="Gardiner S.E."/>
            <person name="Bassett H."/>
            <person name="Chagne D."/>
            <person name="McCallum J."/>
            <person name="Dzierzon H."/>
            <person name="Deng C."/>
            <person name="Wang Y.Y."/>
            <person name="Barron L."/>
            <person name="Manako K."/>
            <person name="Bowen J."/>
            <person name="Foster T.M."/>
            <person name="Erridge Z.A."/>
            <person name="Tiffin H."/>
            <person name="Waite C.N."/>
            <person name="Davies K.M."/>
            <person name="Grierson E.P."/>
            <person name="Laing W.A."/>
            <person name="Kirk R."/>
            <person name="Chen X."/>
            <person name="Wood M."/>
            <person name="Montefiori M."/>
            <person name="Brummell D.A."/>
            <person name="Schwinn K.E."/>
            <person name="Catanach A."/>
            <person name="Fullerton C."/>
            <person name="Li D."/>
            <person name="Meiyalaghan S."/>
            <person name="Nieuwenhuizen N."/>
            <person name="Read N."/>
            <person name="Prakash R."/>
            <person name="Hunter D."/>
            <person name="Zhang H."/>
            <person name="McKenzie M."/>
            <person name="Knabel M."/>
            <person name="Harris A."/>
            <person name="Allan A.C."/>
            <person name="Gleave A."/>
            <person name="Chen A."/>
            <person name="Janssen B.J."/>
            <person name="Plunkett B."/>
            <person name="Ampomah-Dwamena C."/>
            <person name="Voogd C."/>
            <person name="Leif D."/>
            <person name="Lafferty D."/>
            <person name="Souleyre E.J.F."/>
            <person name="Varkonyi-Gasic E."/>
            <person name="Gambi F."/>
            <person name="Hanley J."/>
            <person name="Yao J.L."/>
            <person name="Cheung J."/>
            <person name="David K.M."/>
            <person name="Warren B."/>
            <person name="Marsh K."/>
            <person name="Snowden K.C."/>
            <person name="Lin-Wang K."/>
            <person name="Brian L."/>
            <person name="Martinez-Sanchez M."/>
            <person name="Wang M."/>
            <person name="Ileperuma N."/>
            <person name="Macnee N."/>
            <person name="Campin R."/>
            <person name="McAtee P."/>
            <person name="Drummond R.S.M."/>
            <person name="Espley R.V."/>
            <person name="Ireland H.S."/>
            <person name="Wu R."/>
            <person name="Atkinson R.G."/>
            <person name="Karunairetnam S."/>
            <person name="Bulley S."/>
            <person name="Chunkath S."/>
            <person name="Hanley Z."/>
            <person name="Storey R."/>
            <person name="Thrimawithana A.H."/>
            <person name="Thomson S."/>
            <person name="David C."/>
            <person name="Testolin R."/>
            <person name="Huang H."/>
            <person name="Hellens R.P."/>
            <person name="Schaffer R.J."/>
        </authorList>
    </citation>
    <scope>NUCLEOTIDE SEQUENCE [LARGE SCALE GENOMIC DNA]</scope>
    <source>
        <strain evidence="3">cv. Red5</strain>
    </source>
</reference>
<dbReference type="InParanoid" id="A0A2R6Q2T4"/>
<reference evidence="2 3" key="1">
    <citation type="submission" date="2017-07" db="EMBL/GenBank/DDBJ databases">
        <title>An improved, manually edited Actinidia chinensis var. chinensis (kiwifruit) genome highlights the challenges associated with draft genomes and gene prediction in plants.</title>
        <authorList>
            <person name="Pilkington S."/>
            <person name="Crowhurst R."/>
            <person name="Hilario E."/>
            <person name="Nardozza S."/>
            <person name="Fraser L."/>
            <person name="Peng Y."/>
            <person name="Gunaseelan K."/>
            <person name="Simpson R."/>
            <person name="Tahir J."/>
            <person name="Deroles S."/>
            <person name="Templeton K."/>
            <person name="Luo Z."/>
            <person name="Davy M."/>
            <person name="Cheng C."/>
            <person name="Mcneilage M."/>
            <person name="Scaglione D."/>
            <person name="Liu Y."/>
            <person name="Zhang Q."/>
            <person name="Datson P."/>
            <person name="De Silva N."/>
            <person name="Gardiner S."/>
            <person name="Bassett H."/>
            <person name="Chagne D."/>
            <person name="Mccallum J."/>
            <person name="Dzierzon H."/>
            <person name="Deng C."/>
            <person name="Wang Y.-Y."/>
            <person name="Barron N."/>
            <person name="Manako K."/>
            <person name="Bowen J."/>
            <person name="Foster T."/>
            <person name="Erridge Z."/>
            <person name="Tiffin H."/>
            <person name="Waite C."/>
            <person name="Davies K."/>
            <person name="Grierson E."/>
            <person name="Laing W."/>
            <person name="Kirk R."/>
            <person name="Chen X."/>
            <person name="Wood M."/>
            <person name="Montefiori M."/>
            <person name="Brummell D."/>
            <person name="Schwinn K."/>
            <person name="Catanach A."/>
            <person name="Fullerton C."/>
            <person name="Li D."/>
            <person name="Meiyalaghan S."/>
            <person name="Nieuwenhuizen N."/>
            <person name="Read N."/>
            <person name="Prakash R."/>
            <person name="Hunter D."/>
            <person name="Zhang H."/>
            <person name="Mckenzie M."/>
            <person name="Knabel M."/>
            <person name="Harris A."/>
            <person name="Allan A."/>
            <person name="Chen A."/>
            <person name="Janssen B."/>
            <person name="Plunkett B."/>
            <person name="Dwamena C."/>
            <person name="Voogd C."/>
            <person name="Leif D."/>
            <person name="Lafferty D."/>
            <person name="Souleyre E."/>
            <person name="Varkonyi-Gasic E."/>
            <person name="Gambi F."/>
            <person name="Hanley J."/>
            <person name="Yao J.-L."/>
            <person name="Cheung J."/>
            <person name="David K."/>
            <person name="Warren B."/>
            <person name="Marsh K."/>
            <person name="Snowden K."/>
            <person name="Lin-Wang K."/>
            <person name="Brian L."/>
            <person name="Martinez-Sanchez M."/>
            <person name="Wang M."/>
            <person name="Ileperuma N."/>
            <person name="Macnee N."/>
            <person name="Campin R."/>
            <person name="Mcatee P."/>
            <person name="Drummond R."/>
            <person name="Espley R."/>
            <person name="Ireland H."/>
            <person name="Wu R."/>
            <person name="Atkinson R."/>
            <person name="Karunairetnam S."/>
            <person name="Bulley S."/>
            <person name="Chunkath S."/>
            <person name="Hanley Z."/>
            <person name="Storey R."/>
            <person name="Thrimawithana A."/>
            <person name="Thomson S."/>
            <person name="David C."/>
            <person name="Testolin R."/>
        </authorList>
    </citation>
    <scope>NUCLEOTIDE SEQUENCE [LARGE SCALE GENOMIC DNA]</scope>
    <source>
        <strain evidence="3">cv. Red5</strain>
        <tissue evidence="2">Young leaf</tissue>
    </source>
</reference>
<feature type="region of interest" description="Disordered" evidence="1">
    <location>
        <begin position="349"/>
        <end position="496"/>
    </location>
</feature>
<organism evidence="2 3">
    <name type="scientific">Actinidia chinensis var. chinensis</name>
    <name type="common">Chinese soft-hair kiwi</name>
    <dbReference type="NCBI Taxonomy" id="1590841"/>
    <lineage>
        <taxon>Eukaryota</taxon>
        <taxon>Viridiplantae</taxon>
        <taxon>Streptophyta</taxon>
        <taxon>Embryophyta</taxon>
        <taxon>Tracheophyta</taxon>
        <taxon>Spermatophyta</taxon>
        <taxon>Magnoliopsida</taxon>
        <taxon>eudicotyledons</taxon>
        <taxon>Gunneridae</taxon>
        <taxon>Pentapetalae</taxon>
        <taxon>asterids</taxon>
        <taxon>Ericales</taxon>
        <taxon>Actinidiaceae</taxon>
        <taxon>Actinidia</taxon>
    </lineage>
</organism>
<feature type="compositionally biased region" description="Acidic residues" evidence="1">
    <location>
        <begin position="484"/>
        <end position="496"/>
    </location>
</feature>
<name>A0A2R6Q2T4_ACTCC</name>
<dbReference type="GO" id="GO:0031213">
    <property type="term" value="C:RSF complex"/>
    <property type="evidence" value="ECO:0007669"/>
    <property type="project" value="InterPro"/>
</dbReference>
<dbReference type="AlphaFoldDB" id="A0A2R6Q2T4"/>
<dbReference type="Proteomes" id="UP000241394">
    <property type="component" value="Chromosome LG20"/>
</dbReference>
<comment type="caution">
    <text evidence="2">The sequence shown here is derived from an EMBL/GenBank/DDBJ whole genome shotgun (WGS) entry which is preliminary data.</text>
</comment>
<sequence>MADNNLAVVSESSPTESELARRRLRQRWELASVLNFLHVSNFQAKSRYEYLSLVYVFEPVIEINMKVSAEEIETAIITPNSLLAQLHIALLKGIPPVSKTLSGPDAWVTVLCKKLAMWWPWVAEGDIPLTAAKGEEISIYKGLDPTTRLLLLKALCEIRADQDDTVSYVNDTLKDGTAVAAFRKDTIGGDGNGTKYWYDGNAVTGYRLYKEVSKYESKPKVKSNGNIPTVIFEWETLATNLEEFRKVVNEFSSSKGKLEVAVGKTIETDAIPILEKLYKKKERALKQQQRQEMLLNGFHSSGITRSCRNRRPVNYTFDDYDRTIKEAIQLTKYFWAFILDAKISSPRRRKTIAEEQMQDEKHSDHEKTDKNASSECSDRETELRNSSVDTHDSVVSDTESDEIHGGNDDNDDDYNSEKDNGATLSEKQMQTGRFAHKRFGSRWSTRLAGSSNHSVSETKSPSAKNRSRQRPTRNSALETAVVPDSEDGLSSDNAND</sequence>
<evidence type="ECO:0000313" key="2">
    <source>
        <dbReference type="EMBL" id="PSS01177.1"/>
    </source>
</evidence>
<dbReference type="OrthoDB" id="303107at2759"/>
<accession>A0A2R6Q2T4</accession>
<dbReference type="InterPro" id="IPR028938">
    <property type="entry name" value="Rsf1-like"/>
</dbReference>
<gene>
    <name evidence="2" type="ORF">CEY00_Acc22535</name>
</gene>
<feature type="compositionally biased region" description="Polar residues" evidence="1">
    <location>
        <begin position="422"/>
        <end position="431"/>
    </location>
</feature>
<dbReference type="FunCoup" id="A0A2R6Q2T4">
    <property type="interactions" value="248"/>
</dbReference>
<dbReference type="EMBL" id="NKQK01000020">
    <property type="protein sequence ID" value="PSS01177.1"/>
    <property type="molecule type" value="Genomic_DNA"/>
</dbReference>
<feature type="compositionally biased region" description="Polar residues" evidence="1">
    <location>
        <begin position="442"/>
        <end position="464"/>
    </location>
</feature>